<dbReference type="EMBL" id="CP071090">
    <property type="protein sequence ID" value="QSQ26017.1"/>
    <property type="molecule type" value="Genomic_DNA"/>
</dbReference>
<evidence type="ECO:0000256" key="1">
    <source>
        <dbReference type="SAM" id="Phobius"/>
    </source>
</evidence>
<evidence type="ECO:0000259" key="3">
    <source>
        <dbReference type="Pfam" id="PF14534"/>
    </source>
</evidence>
<dbReference type="CDD" id="cd00531">
    <property type="entry name" value="NTF2_like"/>
    <property type="match status" value="1"/>
</dbReference>
<feature type="signal peptide" evidence="2">
    <location>
        <begin position="1"/>
        <end position="22"/>
    </location>
</feature>
<dbReference type="RefSeq" id="WP_206727567.1">
    <property type="nucleotide sequence ID" value="NZ_CP071090.1"/>
</dbReference>
<accession>A0ABX7P6A1</accession>
<dbReference type="InterPro" id="IPR011944">
    <property type="entry name" value="Steroid_delta5-4_isomerase"/>
</dbReference>
<keyword evidence="1" id="KW-0472">Membrane</keyword>
<keyword evidence="1" id="KW-1133">Transmembrane helix</keyword>
<protein>
    <submittedName>
        <fullName evidence="4">SgcJ/EcaC family oxidoreductase</fullName>
    </submittedName>
</protein>
<dbReference type="Proteomes" id="UP000662747">
    <property type="component" value="Chromosome"/>
</dbReference>
<reference evidence="4 5" key="1">
    <citation type="submission" date="2021-02" db="EMBL/GenBank/DDBJ databases">
        <title>De Novo genome assembly of isolated myxobacteria.</title>
        <authorList>
            <person name="Stevens D.C."/>
        </authorList>
    </citation>
    <scope>NUCLEOTIDE SEQUENCE [LARGE SCALE GENOMIC DNA]</scope>
    <source>
        <strain evidence="5">SCPEA02</strain>
    </source>
</reference>
<feature type="transmembrane region" description="Helical" evidence="1">
    <location>
        <begin position="176"/>
        <end position="196"/>
    </location>
</feature>
<dbReference type="InterPro" id="IPR027843">
    <property type="entry name" value="DUF4440"/>
</dbReference>
<keyword evidence="1" id="KW-0812">Transmembrane</keyword>
<keyword evidence="2" id="KW-0732">Signal</keyword>
<organism evidence="4 5">
    <name type="scientific">Pyxidicoccus parkwayensis</name>
    <dbReference type="NCBI Taxonomy" id="2813578"/>
    <lineage>
        <taxon>Bacteria</taxon>
        <taxon>Pseudomonadati</taxon>
        <taxon>Myxococcota</taxon>
        <taxon>Myxococcia</taxon>
        <taxon>Myxococcales</taxon>
        <taxon>Cystobacterineae</taxon>
        <taxon>Myxococcaceae</taxon>
        <taxon>Pyxidicoccus</taxon>
    </lineage>
</organism>
<evidence type="ECO:0000313" key="4">
    <source>
        <dbReference type="EMBL" id="QSQ26017.1"/>
    </source>
</evidence>
<feature type="chain" id="PRO_5046798346" evidence="2">
    <location>
        <begin position="23"/>
        <end position="207"/>
    </location>
</feature>
<feature type="domain" description="DUF4440" evidence="3">
    <location>
        <begin position="41"/>
        <end position="156"/>
    </location>
</feature>
<keyword evidence="5" id="KW-1185">Reference proteome</keyword>
<proteinExistence type="predicted"/>
<evidence type="ECO:0000313" key="5">
    <source>
        <dbReference type="Proteomes" id="UP000662747"/>
    </source>
</evidence>
<name>A0ABX7P6A1_9BACT</name>
<dbReference type="NCBIfam" id="TIGR02246">
    <property type="entry name" value="SgcJ/EcaC family oxidoreductase"/>
    <property type="match status" value="1"/>
</dbReference>
<dbReference type="InterPro" id="IPR032710">
    <property type="entry name" value="NTF2-like_dom_sf"/>
</dbReference>
<dbReference type="Gene3D" id="3.10.450.50">
    <property type="match status" value="1"/>
</dbReference>
<gene>
    <name evidence="4" type="ORF">JY651_14285</name>
</gene>
<evidence type="ECO:0000256" key="2">
    <source>
        <dbReference type="SAM" id="SignalP"/>
    </source>
</evidence>
<dbReference type="SUPFAM" id="SSF54427">
    <property type="entry name" value="NTF2-like"/>
    <property type="match status" value="1"/>
</dbReference>
<sequence length="207" mass="22611">MTRTLGGVVALLLLLVAAPGQAQDAAAGGAPADVEATHNALRALKQDMEDALNKQDVDRLLSHLTPDVVFTTMNNDVRVGKDAIRAYYDEMMRGPNRVVDKITAKFEVDDLTHLYGNTGLAWGSSKDHYVLTDGTDIVIDGRWTCTLVREGDKWLIAAFHYSTNVFDNPLLEKLKYYGGIFIAVATLGALLAGFIVGRMTRRQKATA</sequence>
<dbReference type="Pfam" id="PF14534">
    <property type="entry name" value="DUF4440"/>
    <property type="match status" value="1"/>
</dbReference>